<proteinExistence type="predicted"/>
<evidence type="ECO:0000313" key="3">
    <source>
        <dbReference type="Proteomes" id="UP000887159"/>
    </source>
</evidence>
<protein>
    <submittedName>
        <fullName evidence="2">Dimer_Tnp_hAT domain-containing protein</fullName>
    </submittedName>
</protein>
<dbReference type="Proteomes" id="UP000887159">
    <property type="component" value="Unassembled WGS sequence"/>
</dbReference>
<dbReference type="AlphaFoldDB" id="A0A8X6SLF6"/>
<dbReference type="EMBL" id="BMAU01021323">
    <property type="protein sequence ID" value="GFY13573.1"/>
    <property type="molecule type" value="Genomic_DNA"/>
</dbReference>
<dbReference type="GO" id="GO:0046983">
    <property type="term" value="F:protein dimerization activity"/>
    <property type="evidence" value="ECO:0007669"/>
    <property type="project" value="InterPro"/>
</dbReference>
<sequence>MRKIAHAGSTARTIVNISMEAANSPEQIYDELAALLSVFPSLKLEGNSIEMWCNFFQKEAPNLLKIVQFVCSVPVSNAFVERIFSVMGNVWTDERNRVAVNTVKSELCIFFNISSSCTEFKDVISTNKPLLKSVSSNAKYTKK</sequence>
<dbReference type="InterPro" id="IPR012337">
    <property type="entry name" value="RNaseH-like_sf"/>
</dbReference>
<reference evidence="2" key="1">
    <citation type="submission" date="2020-08" db="EMBL/GenBank/DDBJ databases">
        <title>Multicomponent nature underlies the extraordinary mechanical properties of spider dragline silk.</title>
        <authorList>
            <person name="Kono N."/>
            <person name="Nakamura H."/>
            <person name="Mori M."/>
            <person name="Yoshida Y."/>
            <person name="Ohtoshi R."/>
            <person name="Malay A.D."/>
            <person name="Moran D.A.P."/>
            <person name="Tomita M."/>
            <person name="Numata K."/>
            <person name="Arakawa K."/>
        </authorList>
    </citation>
    <scope>NUCLEOTIDE SEQUENCE</scope>
</reference>
<comment type="caution">
    <text evidence="2">The sequence shown here is derived from an EMBL/GenBank/DDBJ whole genome shotgun (WGS) entry which is preliminary data.</text>
</comment>
<feature type="domain" description="HAT C-terminal dimerisation" evidence="1">
    <location>
        <begin position="40"/>
        <end position="112"/>
    </location>
</feature>
<keyword evidence="3" id="KW-1185">Reference proteome</keyword>
<dbReference type="InterPro" id="IPR008906">
    <property type="entry name" value="HATC_C_dom"/>
</dbReference>
<accession>A0A8X6SLF6</accession>
<gene>
    <name evidence="2" type="ORF">TNCV_4959431</name>
</gene>
<name>A0A8X6SLF6_TRICX</name>
<evidence type="ECO:0000259" key="1">
    <source>
        <dbReference type="Pfam" id="PF05699"/>
    </source>
</evidence>
<evidence type="ECO:0000313" key="2">
    <source>
        <dbReference type="EMBL" id="GFY13573.1"/>
    </source>
</evidence>
<dbReference type="Pfam" id="PF05699">
    <property type="entry name" value="Dimer_Tnp_hAT"/>
    <property type="match status" value="1"/>
</dbReference>
<dbReference type="SUPFAM" id="SSF53098">
    <property type="entry name" value="Ribonuclease H-like"/>
    <property type="match status" value="1"/>
</dbReference>
<organism evidence="2 3">
    <name type="scientific">Trichonephila clavipes</name>
    <name type="common">Golden silk orbweaver</name>
    <name type="synonym">Nephila clavipes</name>
    <dbReference type="NCBI Taxonomy" id="2585209"/>
    <lineage>
        <taxon>Eukaryota</taxon>
        <taxon>Metazoa</taxon>
        <taxon>Ecdysozoa</taxon>
        <taxon>Arthropoda</taxon>
        <taxon>Chelicerata</taxon>
        <taxon>Arachnida</taxon>
        <taxon>Araneae</taxon>
        <taxon>Araneomorphae</taxon>
        <taxon>Entelegynae</taxon>
        <taxon>Araneoidea</taxon>
        <taxon>Nephilidae</taxon>
        <taxon>Trichonephila</taxon>
    </lineage>
</organism>